<reference evidence="1 2" key="1">
    <citation type="journal article" date="2016" name="Int. J. Syst. Evol. Microbiol.">
        <title>Acidipila dinghuensis sp. nov., an acidobacterium isolated from forest soil.</title>
        <authorList>
            <person name="Jiang Y.W."/>
            <person name="Wang J."/>
            <person name="Chen M.H."/>
            <person name="Lv Y.Y."/>
            <person name="Qiu L.H."/>
        </authorList>
    </citation>
    <scope>NUCLEOTIDE SEQUENCE [LARGE SCALE GENOMIC DNA]</scope>
    <source>
        <strain evidence="1 2">DHOF10</strain>
    </source>
</reference>
<name>A0A4Q1SEY2_9BACT</name>
<evidence type="ECO:0000313" key="1">
    <source>
        <dbReference type="EMBL" id="RXS95683.1"/>
    </source>
</evidence>
<gene>
    <name evidence="1" type="ORF">ESZ00_14120</name>
</gene>
<dbReference type="Proteomes" id="UP000290253">
    <property type="component" value="Unassembled WGS sequence"/>
</dbReference>
<dbReference type="OrthoDB" id="123068at2"/>
<evidence type="ECO:0000313" key="2">
    <source>
        <dbReference type="Proteomes" id="UP000290253"/>
    </source>
</evidence>
<dbReference type="RefSeq" id="WP_129208879.1">
    <property type="nucleotide sequence ID" value="NZ_BMGU01000004.1"/>
</dbReference>
<protein>
    <submittedName>
        <fullName evidence="1">Uncharacterized protein</fullName>
    </submittedName>
</protein>
<dbReference type="EMBL" id="SDMK01000002">
    <property type="protein sequence ID" value="RXS95683.1"/>
    <property type="molecule type" value="Genomic_DNA"/>
</dbReference>
<sequence>MKKLLWLAVRVLVVAFIGAYIVDFAVFHLQSARGRGYDSVDVKQFLATPLKGNKAEYDYMGTQPTQCARAIFPHGVTPCWWLRRHASQWE</sequence>
<comment type="caution">
    <text evidence="1">The sequence shown here is derived from an EMBL/GenBank/DDBJ whole genome shotgun (WGS) entry which is preliminary data.</text>
</comment>
<keyword evidence="2" id="KW-1185">Reference proteome</keyword>
<dbReference type="AlphaFoldDB" id="A0A4Q1SEY2"/>
<proteinExistence type="predicted"/>
<organism evidence="1 2">
    <name type="scientific">Silvibacterium dinghuense</name>
    <dbReference type="NCBI Taxonomy" id="1560006"/>
    <lineage>
        <taxon>Bacteria</taxon>
        <taxon>Pseudomonadati</taxon>
        <taxon>Acidobacteriota</taxon>
        <taxon>Terriglobia</taxon>
        <taxon>Terriglobales</taxon>
        <taxon>Acidobacteriaceae</taxon>
        <taxon>Silvibacterium</taxon>
    </lineage>
</organism>
<accession>A0A4Q1SEY2</accession>